<evidence type="ECO:0000256" key="1">
    <source>
        <dbReference type="ARBA" id="ARBA00007118"/>
    </source>
</evidence>
<gene>
    <name evidence="4" type="ORF">S03H2_49150</name>
</gene>
<reference evidence="4" key="1">
    <citation type="journal article" date="2014" name="Front. Microbiol.">
        <title>High frequency of phylogenetically diverse reductive dehalogenase-homologous genes in deep subseafloor sedimentary metagenomes.</title>
        <authorList>
            <person name="Kawai M."/>
            <person name="Futagami T."/>
            <person name="Toyoda A."/>
            <person name="Takaki Y."/>
            <person name="Nishi S."/>
            <person name="Hori S."/>
            <person name="Arai W."/>
            <person name="Tsubouchi T."/>
            <person name="Morono Y."/>
            <person name="Uchiyama I."/>
            <person name="Ito T."/>
            <person name="Fujiyama A."/>
            <person name="Inagaki F."/>
            <person name="Takami H."/>
        </authorList>
    </citation>
    <scope>NUCLEOTIDE SEQUENCE</scope>
    <source>
        <strain evidence="4">Expedition CK06-06</strain>
    </source>
</reference>
<accession>X1HJ29</accession>
<proteinExistence type="inferred from homology"/>
<dbReference type="PANTHER" id="PTHR43673:SF10">
    <property type="entry name" value="NADH DEHYDROGENASE_NAD(P)H NITROREDUCTASE XCC3605-RELATED"/>
    <property type="match status" value="1"/>
</dbReference>
<sequence>LLMCKALGLGSCWIGAFNDERVSRLLELPEHVIPMAIVPIGYPDEDPEPPRKIPLEKIIHDEVYEEKKIKEYLMSLVD</sequence>
<protein>
    <recommendedName>
        <fullName evidence="3">Nitroreductase domain-containing protein</fullName>
    </recommendedName>
</protein>
<dbReference type="EMBL" id="BARU01031041">
    <property type="protein sequence ID" value="GAH70141.1"/>
    <property type="molecule type" value="Genomic_DNA"/>
</dbReference>
<dbReference type="AlphaFoldDB" id="X1HJ29"/>
<evidence type="ECO:0000313" key="4">
    <source>
        <dbReference type="EMBL" id="GAH70141.1"/>
    </source>
</evidence>
<dbReference type="InterPro" id="IPR029479">
    <property type="entry name" value="Nitroreductase"/>
</dbReference>
<evidence type="ECO:0000259" key="3">
    <source>
        <dbReference type="Pfam" id="PF00881"/>
    </source>
</evidence>
<dbReference type="Pfam" id="PF00881">
    <property type="entry name" value="Nitroreductase"/>
    <property type="match status" value="1"/>
</dbReference>
<dbReference type="Gene3D" id="3.40.109.10">
    <property type="entry name" value="NADH Oxidase"/>
    <property type="match status" value="1"/>
</dbReference>
<dbReference type="SUPFAM" id="SSF55469">
    <property type="entry name" value="FMN-dependent nitroreductase-like"/>
    <property type="match status" value="1"/>
</dbReference>
<comment type="similarity">
    <text evidence="1">Belongs to the nitroreductase family.</text>
</comment>
<dbReference type="InterPro" id="IPR000415">
    <property type="entry name" value="Nitroreductase-like"/>
</dbReference>
<name>X1HJ29_9ZZZZ</name>
<organism evidence="4">
    <name type="scientific">marine sediment metagenome</name>
    <dbReference type="NCBI Taxonomy" id="412755"/>
    <lineage>
        <taxon>unclassified sequences</taxon>
        <taxon>metagenomes</taxon>
        <taxon>ecological metagenomes</taxon>
    </lineage>
</organism>
<feature type="domain" description="Nitroreductase" evidence="3">
    <location>
        <begin position="1"/>
        <end position="42"/>
    </location>
</feature>
<keyword evidence="2" id="KW-0560">Oxidoreductase</keyword>
<feature type="non-terminal residue" evidence="4">
    <location>
        <position position="1"/>
    </location>
</feature>
<evidence type="ECO:0000256" key="2">
    <source>
        <dbReference type="ARBA" id="ARBA00023002"/>
    </source>
</evidence>
<dbReference type="GO" id="GO:0016491">
    <property type="term" value="F:oxidoreductase activity"/>
    <property type="evidence" value="ECO:0007669"/>
    <property type="project" value="UniProtKB-KW"/>
</dbReference>
<comment type="caution">
    <text evidence="4">The sequence shown here is derived from an EMBL/GenBank/DDBJ whole genome shotgun (WGS) entry which is preliminary data.</text>
</comment>
<dbReference type="PANTHER" id="PTHR43673">
    <property type="entry name" value="NAD(P)H NITROREDUCTASE YDGI-RELATED"/>
    <property type="match status" value="1"/>
</dbReference>